<dbReference type="Pfam" id="PF05336">
    <property type="entry name" value="rhaM"/>
    <property type="match status" value="1"/>
</dbReference>
<dbReference type="Gene3D" id="3.30.70.100">
    <property type="match status" value="1"/>
</dbReference>
<dbReference type="Proteomes" id="UP000189339">
    <property type="component" value="Unassembled WGS sequence"/>
</dbReference>
<comment type="subcellular location">
    <subcellularLocation>
        <location evidence="5">Cytoplasm</location>
    </subcellularLocation>
</comment>
<dbReference type="EC" id="5.1.3.32" evidence="5 6"/>
<keyword evidence="8" id="KW-1185">Reference proteome</keyword>
<dbReference type="InterPro" id="IPR011008">
    <property type="entry name" value="Dimeric_a/b-barrel"/>
</dbReference>
<dbReference type="PANTHER" id="PTHR34389:SF2">
    <property type="entry name" value="L-RHAMNOSE MUTAROTASE"/>
    <property type="match status" value="1"/>
</dbReference>
<evidence type="ECO:0000256" key="6">
    <source>
        <dbReference type="NCBIfam" id="TIGR02625"/>
    </source>
</evidence>
<dbReference type="RefSeq" id="WP_076724891.1">
    <property type="nucleotide sequence ID" value="NZ_MSCW01000007.1"/>
</dbReference>
<dbReference type="NCBIfam" id="TIGR02625">
    <property type="entry name" value="YiiL_rotase"/>
    <property type="match status" value="1"/>
</dbReference>
<evidence type="ECO:0000256" key="1">
    <source>
        <dbReference type="ARBA" id="ARBA00022490"/>
    </source>
</evidence>
<evidence type="ECO:0000256" key="4">
    <source>
        <dbReference type="ARBA" id="ARBA00023308"/>
    </source>
</evidence>
<gene>
    <name evidence="5" type="primary">rhaM</name>
    <name evidence="7" type="ORF">BTO32_12185</name>
</gene>
<evidence type="ECO:0000313" key="7">
    <source>
        <dbReference type="EMBL" id="ONF43426.1"/>
    </source>
</evidence>
<dbReference type="STRING" id="135739.BTO32_12185"/>
<dbReference type="HAMAP" id="MF_01663">
    <property type="entry name" value="L_rham_rotase"/>
    <property type="match status" value="1"/>
</dbReference>
<organism evidence="7 8">
    <name type="scientific">Marinobacter lutaoensis</name>
    <dbReference type="NCBI Taxonomy" id="135739"/>
    <lineage>
        <taxon>Bacteria</taxon>
        <taxon>Pseudomonadati</taxon>
        <taxon>Pseudomonadota</taxon>
        <taxon>Gammaproteobacteria</taxon>
        <taxon>Pseudomonadales</taxon>
        <taxon>Marinobacteraceae</taxon>
        <taxon>Marinobacter</taxon>
    </lineage>
</organism>
<dbReference type="InterPro" id="IPR008000">
    <property type="entry name" value="Rham/fucose_mutarotase"/>
</dbReference>
<comment type="subunit">
    <text evidence="5">Homodimer.</text>
</comment>
<feature type="binding site" evidence="5">
    <location>
        <position position="41"/>
    </location>
    <ligand>
        <name>substrate</name>
    </ligand>
</feature>
<keyword evidence="3 5" id="KW-0119">Carbohydrate metabolism</keyword>
<dbReference type="UniPathway" id="UPA00125"/>
<accession>A0A1V2DSM8</accession>
<reference evidence="7 8" key="1">
    <citation type="submission" date="2016-12" db="EMBL/GenBank/DDBJ databases">
        <title>Marinobacter lutaoensis whole genome sequencing.</title>
        <authorList>
            <person name="Verma A."/>
            <person name="Krishnamurthi S."/>
        </authorList>
    </citation>
    <scope>NUCLEOTIDE SEQUENCE [LARGE SCALE GENOMIC DNA]</scope>
    <source>
        <strain evidence="7 8">T5054</strain>
    </source>
</reference>
<feature type="binding site" evidence="5">
    <location>
        <begin position="76"/>
        <end position="77"/>
    </location>
    <ligand>
        <name>substrate</name>
    </ligand>
</feature>
<dbReference type="PANTHER" id="PTHR34389">
    <property type="entry name" value="L-RHAMNOSE MUTAROTASE"/>
    <property type="match status" value="1"/>
</dbReference>
<evidence type="ECO:0000256" key="3">
    <source>
        <dbReference type="ARBA" id="ARBA00023277"/>
    </source>
</evidence>
<dbReference type="SUPFAM" id="SSF54909">
    <property type="entry name" value="Dimeric alpha+beta barrel"/>
    <property type="match status" value="1"/>
</dbReference>
<dbReference type="EMBL" id="MSCW01000007">
    <property type="protein sequence ID" value="ONF43426.1"/>
    <property type="molecule type" value="Genomic_DNA"/>
</dbReference>
<evidence type="ECO:0000313" key="8">
    <source>
        <dbReference type="Proteomes" id="UP000189339"/>
    </source>
</evidence>
<dbReference type="GO" id="GO:0062192">
    <property type="term" value="F:L-rhamnose mutarotase activity"/>
    <property type="evidence" value="ECO:0007669"/>
    <property type="project" value="UniProtKB-UniRule"/>
</dbReference>
<keyword evidence="2 5" id="KW-0413">Isomerase</keyword>
<protein>
    <recommendedName>
        <fullName evidence="5 6">L-rhamnose mutarotase</fullName>
        <ecNumber evidence="5 6">5.1.3.32</ecNumber>
    </recommendedName>
    <alternativeName>
        <fullName evidence="5">Rhamnose 1-epimerase</fullName>
    </alternativeName>
    <alternativeName>
        <fullName evidence="5">Type-3 mutarotase</fullName>
    </alternativeName>
</protein>
<dbReference type="AlphaFoldDB" id="A0A1V2DSM8"/>
<feature type="binding site" evidence="5">
    <location>
        <position position="18"/>
    </location>
    <ligand>
        <name>substrate</name>
    </ligand>
</feature>
<keyword evidence="4 5" id="KW-0684">Rhamnose metabolism</keyword>
<dbReference type="GO" id="GO:0005737">
    <property type="term" value="C:cytoplasm"/>
    <property type="evidence" value="ECO:0007669"/>
    <property type="project" value="UniProtKB-SubCell"/>
</dbReference>
<comment type="caution">
    <text evidence="7">The sequence shown here is derived from an EMBL/GenBank/DDBJ whole genome shotgun (WGS) entry which is preliminary data.</text>
</comment>
<keyword evidence="1 5" id="KW-0963">Cytoplasm</keyword>
<comment type="function">
    <text evidence="5">Involved in the anomeric conversion of L-rhamnose.</text>
</comment>
<comment type="catalytic activity">
    <reaction evidence="5">
        <text>alpha-L-rhamnose = beta-L-rhamnose</text>
        <dbReference type="Rhea" id="RHEA:25584"/>
        <dbReference type="ChEBI" id="CHEBI:27586"/>
        <dbReference type="ChEBI" id="CHEBI:27907"/>
        <dbReference type="EC" id="5.1.3.32"/>
    </reaction>
</comment>
<feature type="active site" description="Proton donor" evidence="5">
    <location>
        <position position="22"/>
    </location>
</feature>
<evidence type="ECO:0000256" key="2">
    <source>
        <dbReference type="ARBA" id="ARBA00023235"/>
    </source>
</evidence>
<sequence>MQIRAFRMSLNPGQEVEYQRRHAEIWPDLAELLKASGIRWYRIFLDREHHALFALMFLEDEHQVDCLPEQAIMQKWWEYMADLMPANADKSPVSVDLEEMFSLYPQVMP</sequence>
<dbReference type="InterPro" id="IPR013448">
    <property type="entry name" value="L-rhamnose_mutarotase"/>
</dbReference>
<comment type="similarity">
    <text evidence="5">Belongs to the rhamnose mutarotase family.</text>
</comment>
<name>A0A1V2DSM8_9GAMM</name>
<evidence type="ECO:0000256" key="5">
    <source>
        <dbReference type="HAMAP-Rule" id="MF_01663"/>
    </source>
</evidence>
<dbReference type="OrthoDB" id="9799608at2"/>
<proteinExistence type="inferred from homology"/>
<comment type="pathway">
    <text evidence="5">Carbohydrate metabolism; L-rhamnose metabolism.</text>
</comment>
<dbReference type="GO" id="GO:0019301">
    <property type="term" value="P:rhamnose catabolic process"/>
    <property type="evidence" value="ECO:0007669"/>
    <property type="project" value="UniProtKB-UniRule"/>
</dbReference>